<evidence type="ECO:0000313" key="2">
    <source>
        <dbReference type="EMBL" id="RZG42852.1"/>
    </source>
</evidence>
<keyword evidence="1" id="KW-0472">Membrane</keyword>
<protein>
    <submittedName>
        <fullName evidence="2">DUF2523 domain-containing protein</fullName>
    </submittedName>
</protein>
<feature type="transmembrane region" description="Helical" evidence="1">
    <location>
        <begin position="20"/>
        <end position="40"/>
    </location>
</feature>
<evidence type="ECO:0000313" key="3">
    <source>
        <dbReference type="Proteomes" id="UP000293863"/>
    </source>
</evidence>
<organism evidence="2 3">
    <name type="scientific">Acinetobacter wuhouensis</name>
    <dbReference type="NCBI Taxonomy" id="1879050"/>
    <lineage>
        <taxon>Bacteria</taxon>
        <taxon>Pseudomonadati</taxon>
        <taxon>Pseudomonadota</taxon>
        <taxon>Gammaproteobacteria</taxon>
        <taxon>Moraxellales</taxon>
        <taxon>Moraxellaceae</taxon>
        <taxon>Acinetobacter</taxon>
    </lineage>
</organism>
<dbReference type="PROSITE" id="PS51257">
    <property type="entry name" value="PROKAR_LIPOPROTEIN"/>
    <property type="match status" value="1"/>
</dbReference>
<evidence type="ECO:0000256" key="1">
    <source>
        <dbReference type="SAM" id="Phobius"/>
    </source>
</evidence>
<keyword evidence="1" id="KW-1133">Transmembrane helix</keyword>
<dbReference type="AlphaFoldDB" id="A0A4Q7ABS2"/>
<proteinExistence type="predicted"/>
<dbReference type="RefSeq" id="WP_130169009.1">
    <property type="nucleotide sequence ID" value="NZ_SGSQ01000050.1"/>
</dbReference>
<accession>A0A4Q7ABS2</accession>
<reference evidence="2 3" key="1">
    <citation type="submission" date="2019-02" db="EMBL/GenBank/DDBJ databases">
        <title>The Batch Genome Submission of Acinetobacter spp. strains.</title>
        <authorList>
            <person name="Qin J."/>
            <person name="Hu Y."/>
            <person name="Ye H."/>
            <person name="Wei L."/>
            <person name="Feng Y."/>
            <person name="Zong Z."/>
        </authorList>
    </citation>
    <scope>NUCLEOTIDE SEQUENCE [LARGE SCALE GENOMIC DNA]</scope>
    <source>
        <strain evidence="2 3">WCHAW060049</strain>
    </source>
</reference>
<name>A0A4Q7ABS2_9GAMM</name>
<feature type="transmembrane region" description="Helical" evidence="1">
    <location>
        <begin position="63"/>
        <end position="89"/>
    </location>
</feature>
<dbReference type="Proteomes" id="UP000293863">
    <property type="component" value="Unassembled WGS sequence"/>
</dbReference>
<dbReference type="EMBL" id="SGSQ01000050">
    <property type="protein sequence ID" value="RZG42852.1"/>
    <property type="molecule type" value="Genomic_DNA"/>
</dbReference>
<comment type="caution">
    <text evidence="2">The sequence shown here is derived from an EMBL/GenBank/DDBJ whole genome shotgun (WGS) entry which is preliminary data.</text>
</comment>
<gene>
    <name evidence="2" type="ORF">EXU28_18465</name>
</gene>
<sequence length="101" mass="11274">MSLKTLLIEVGEKLLRGHSIQQFASITIAIGIACQLYGYFENLLTKTHENFNSLKSLAFSDYLMAYMSLAALPEAITIIVSALAFAITWRITYDLKPKSKV</sequence>
<keyword evidence="3" id="KW-1185">Reference proteome</keyword>
<keyword evidence="1" id="KW-0812">Transmembrane</keyword>